<evidence type="ECO:0000313" key="2">
    <source>
        <dbReference type="EMBL" id="NDV35618.1"/>
    </source>
</evidence>
<reference evidence="2" key="1">
    <citation type="journal article" date="2020" name="J. Eukaryot. Microbiol.">
        <title>De novo Sequencing, Assembly and Annotation of the Transcriptome for the Free-Living Testate Amoeba Arcella intermedia.</title>
        <authorList>
            <person name="Ribeiro G.M."/>
            <person name="Porfirio-Sousa A.L."/>
            <person name="Maurer-Alcala X.X."/>
            <person name="Katz L.A."/>
            <person name="Lahr D.J.G."/>
        </authorList>
    </citation>
    <scope>NUCLEOTIDE SEQUENCE</scope>
</reference>
<proteinExistence type="predicted"/>
<organism evidence="2">
    <name type="scientific">Arcella intermedia</name>
    <dbReference type="NCBI Taxonomy" id="1963864"/>
    <lineage>
        <taxon>Eukaryota</taxon>
        <taxon>Amoebozoa</taxon>
        <taxon>Tubulinea</taxon>
        <taxon>Elardia</taxon>
        <taxon>Arcellinida</taxon>
        <taxon>Sphaerothecina</taxon>
        <taxon>Arcellidae</taxon>
        <taxon>Arcella</taxon>
    </lineage>
</organism>
<dbReference type="CDD" id="cd18316">
    <property type="entry name" value="BTB_POZ_KCTD-like"/>
    <property type="match status" value="1"/>
</dbReference>
<dbReference type="SMART" id="SM00225">
    <property type="entry name" value="BTB"/>
    <property type="match status" value="1"/>
</dbReference>
<evidence type="ECO:0000259" key="1">
    <source>
        <dbReference type="PROSITE" id="PS50097"/>
    </source>
</evidence>
<protein>
    <recommendedName>
        <fullName evidence="1">BTB domain-containing protein</fullName>
    </recommendedName>
</protein>
<dbReference type="PANTHER" id="PTHR11145:SF8">
    <property type="entry name" value="RE57120P"/>
    <property type="match status" value="1"/>
</dbReference>
<dbReference type="InterPro" id="IPR000210">
    <property type="entry name" value="BTB/POZ_dom"/>
</dbReference>
<dbReference type="Pfam" id="PF02214">
    <property type="entry name" value="BTB_2"/>
    <property type="match status" value="1"/>
</dbReference>
<feature type="domain" description="BTB" evidence="1">
    <location>
        <begin position="1"/>
        <end position="62"/>
    </location>
</feature>
<name>A0A6B2LFW4_9EUKA</name>
<dbReference type="PANTHER" id="PTHR11145">
    <property type="entry name" value="BTB/POZ DOMAIN-CONTAINING ADAPTER FOR CUL3-MEDIATED RHOA DEGRADATION PROTEIN FAMILY MEMBER"/>
    <property type="match status" value="1"/>
</dbReference>
<dbReference type="Gene3D" id="3.30.710.10">
    <property type="entry name" value="Potassium Channel Kv1.1, Chain A"/>
    <property type="match status" value="1"/>
</dbReference>
<dbReference type="InterPro" id="IPR003131">
    <property type="entry name" value="T1-type_BTB"/>
</dbReference>
<dbReference type="InterPro" id="IPR045068">
    <property type="entry name" value="BACURD1-3"/>
</dbReference>
<dbReference type="InterPro" id="IPR011333">
    <property type="entry name" value="SKP1/BTB/POZ_sf"/>
</dbReference>
<dbReference type="EMBL" id="GIBP01006649">
    <property type="protein sequence ID" value="NDV35618.1"/>
    <property type="molecule type" value="Transcribed_RNA"/>
</dbReference>
<accession>A0A6B2LFW4</accession>
<sequence length="252" mass="29924">MNVGGKLFLTTRETLTKLTGETFFSVMLSGRVPTPRDERGYYFIDRNPKYFEPILDYMRTGEWRCPFGLSEEYLLKEADYYMIRTFVSSKQEIEKCSDQSLEQLIQSVLKSRSDTLYKQELKTHQHTWEKLERIITTSYLHRARQGRRDLESPLFITKATLEYLLNHFKNTTIGTQLLNLKIESVSGISDEFVVSYPCYVMEKTNFNEQGFLRYMKKRYSLSLQTHNKQVKISTDCWFYGKVFYWNFGPEPK</sequence>
<dbReference type="GO" id="GO:0051260">
    <property type="term" value="P:protein homooligomerization"/>
    <property type="evidence" value="ECO:0007669"/>
    <property type="project" value="InterPro"/>
</dbReference>
<dbReference type="AlphaFoldDB" id="A0A6B2LFW4"/>
<dbReference type="PROSITE" id="PS50097">
    <property type="entry name" value="BTB"/>
    <property type="match status" value="1"/>
</dbReference>
<dbReference type="SUPFAM" id="SSF54695">
    <property type="entry name" value="POZ domain"/>
    <property type="match status" value="1"/>
</dbReference>